<evidence type="ECO:0000313" key="1">
    <source>
        <dbReference type="EMBL" id="MFC0516772.1"/>
    </source>
</evidence>
<name>A0ABV6LBB0_9SPHI</name>
<dbReference type="Proteomes" id="UP001589828">
    <property type="component" value="Unassembled WGS sequence"/>
</dbReference>
<protein>
    <submittedName>
        <fullName evidence="1">Uncharacterized protein</fullName>
    </submittedName>
</protein>
<reference evidence="1 2" key="1">
    <citation type="submission" date="2024-09" db="EMBL/GenBank/DDBJ databases">
        <authorList>
            <person name="Sun Q."/>
            <person name="Mori K."/>
        </authorList>
    </citation>
    <scope>NUCLEOTIDE SEQUENCE [LARGE SCALE GENOMIC DNA]</scope>
    <source>
        <strain evidence="1 2">NCAIM B.02415</strain>
    </source>
</reference>
<sequence>MEIIVEGNIESYQLSQKLQNLKIILEGNFSTSSNNKSPIRLYYGLSQKYDWNNINDFFNFSQKVRGLSMERLALEFQFLSKDQGFSENFLIKNSLELGLLKSLFSIYSWIENYLTSTNLEGLKKSIYNEFIIDYTGRPEPQKDIYFISEKYLTTKNRPHILRLKALNLLNSITFNYDKGQYESFFIPFIKPGVTRDLFKGNEFDLNGSITYELWKSILEDRDFRIRYWINNRF</sequence>
<evidence type="ECO:0000313" key="2">
    <source>
        <dbReference type="Proteomes" id="UP001589828"/>
    </source>
</evidence>
<comment type="caution">
    <text evidence="1">The sequence shown here is derived from an EMBL/GenBank/DDBJ whole genome shotgun (WGS) entry which is preliminary data.</text>
</comment>
<dbReference type="RefSeq" id="WP_377024544.1">
    <property type="nucleotide sequence ID" value="NZ_JBHLTS010000067.1"/>
</dbReference>
<proteinExistence type="predicted"/>
<gene>
    <name evidence="1" type="ORF">ACFFGT_21375</name>
</gene>
<accession>A0ABV6LBB0</accession>
<organism evidence="1 2">
    <name type="scientific">Mucilaginibacter angelicae</name>
    <dbReference type="NCBI Taxonomy" id="869718"/>
    <lineage>
        <taxon>Bacteria</taxon>
        <taxon>Pseudomonadati</taxon>
        <taxon>Bacteroidota</taxon>
        <taxon>Sphingobacteriia</taxon>
        <taxon>Sphingobacteriales</taxon>
        <taxon>Sphingobacteriaceae</taxon>
        <taxon>Mucilaginibacter</taxon>
    </lineage>
</organism>
<dbReference type="EMBL" id="JBHLTS010000067">
    <property type="protein sequence ID" value="MFC0516772.1"/>
    <property type="molecule type" value="Genomic_DNA"/>
</dbReference>
<keyword evidence="2" id="KW-1185">Reference proteome</keyword>